<keyword evidence="2" id="KW-1133">Transmembrane helix</keyword>
<organism evidence="3 4">
    <name type="scientific">Actinoplanes sandaracinus</name>
    <dbReference type="NCBI Taxonomy" id="3045177"/>
    <lineage>
        <taxon>Bacteria</taxon>
        <taxon>Bacillati</taxon>
        <taxon>Actinomycetota</taxon>
        <taxon>Actinomycetes</taxon>
        <taxon>Micromonosporales</taxon>
        <taxon>Micromonosporaceae</taxon>
        <taxon>Actinoplanes</taxon>
    </lineage>
</organism>
<protein>
    <submittedName>
        <fullName evidence="3">Uncharacterized protein</fullName>
    </submittedName>
</protein>
<evidence type="ECO:0000313" key="3">
    <source>
        <dbReference type="EMBL" id="MDI6098855.1"/>
    </source>
</evidence>
<sequence>MDDEADGSRYRRLPPRVPPTGTEHDVSPPSPMSEVKYVSGLSPAGSVQAYEQLAEYVTTTPRGSWRRAAILVVLGLGLLTLALRQVM</sequence>
<evidence type="ECO:0000256" key="1">
    <source>
        <dbReference type="SAM" id="MobiDB-lite"/>
    </source>
</evidence>
<keyword evidence="4" id="KW-1185">Reference proteome</keyword>
<evidence type="ECO:0000256" key="2">
    <source>
        <dbReference type="SAM" id="Phobius"/>
    </source>
</evidence>
<dbReference type="RefSeq" id="WP_282758743.1">
    <property type="nucleotide sequence ID" value="NZ_JASCTH010000005.1"/>
</dbReference>
<feature type="region of interest" description="Disordered" evidence="1">
    <location>
        <begin position="1"/>
        <end position="31"/>
    </location>
</feature>
<keyword evidence="2" id="KW-0472">Membrane</keyword>
<comment type="caution">
    <text evidence="3">The sequence shown here is derived from an EMBL/GenBank/DDBJ whole genome shotgun (WGS) entry which is preliminary data.</text>
</comment>
<name>A0ABT6WGM7_9ACTN</name>
<accession>A0ABT6WGM7</accession>
<feature type="transmembrane region" description="Helical" evidence="2">
    <location>
        <begin position="65"/>
        <end position="83"/>
    </location>
</feature>
<evidence type="ECO:0000313" key="4">
    <source>
        <dbReference type="Proteomes" id="UP001241758"/>
    </source>
</evidence>
<proteinExistence type="predicted"/>
<keyword evidence="2" id="KW-0812">Transmembrane</keyword>
<reference evidence="3 4" key="1">
    <citation type="submission" date="2023-05" db="EMBL/GenBank/DDBJ databases">
        <title>Actinoplanes sp. NEAU-A12 genome sequencing.</title>
        <authorList>
            <person name="Wang Z.-S."/>
        </authorList>
    </citation>
    <scope>NUCLEOTIDE SEQUENCE [LARGE SCALE GENOMIC DNA]</scope>
    <source>
        <strain evidence="3 4">NEAU-A12</strain>
    </source>
</reference>
<dbReference type="EMBL" id="JASCTH010000005">
    <property type="protein sequence ID" value="MDI6098855.1"/>
    <property type="molecule type" value="Genomic_DNA"/>
</dbReference>
<dbReference type="Proteomes" id="UP001241758">
    <property type="component" value="Unassembled WGS sequence"/>
</dbReference>
<gene>
    <name evidence="3" type="ORF">QLQ12_09610</name>
</gene>